<dbReference type="PANTHER" id="PTHR10414:SF37">
    <property type="entry name" value="BB IN A BOXCAR, ISOFORM C"/>
    <property type="match status" value="1"/>
</dbReference>
<dbReference type="AlphaFoldDB" id="A0A3B1DFI1"/>
<accession>A0A3B1DFI1</accession>
<dbReference type="EMBL" id="UOGL01000563">
    <property type="protein sequence ID" value="VAX41566.1"/>
    <property type="molecule type" value="Genomic_DNA"/>
</dbReference>
<dbReference type="GO" id="GO:0008654">
    <property type="term" value="P:phospholipid biosynthetic process"/>
    <property type="evidence" value="ECO:0007669"/>
    <property type="project" value="InterPro"/>
</dbReference>
<feature type="transmembrane region" description="Helical" evidence="4">
    <location>
        <begin position="61"/>
        <end position="84"/>
    </location>
</feature>
<evidence type="ECO:0000313" key="5">
    <source>
        <dbReference type="EMBL" id="VAX41566.1"/>
    </source>
</evidence>
<name>A0A3B1DFI1_9ZZZZ</name>
<proteinExistence type="predicted"/>
<gene>
    <name evidence="5" type="ORF">MNBD_PLANCTO02-1183</name>
</gene>
<keyword evidence="2" id="KW-0808">Transferase</keyword>
<evidence type="ECO:0008006" key="6">
    <source>
        <dbReference type="Google" id="ProtNLM"/>
    </source>
</evidence>
<evidence type="ECO:0000256" key="4">
    <source>
        <dbReference type="SAM" id="Phobius"/>
    </source>
</evidence>
<dbReference type="InterPro" id="IPR048254">
    <property type="entry name" value="CDP_ALCOHOL_P_TRANSF_CS"/>
</dbReference>
<dbReference type="PANTHER" id="PTHR10414">
    <property type="entry name" value="ETHANOLAMINEPHOSPHOTRANSFERASE"/>
    <property type="match status" value="1"/>
</dbReference>
<dbReference type="Pfam" id="PF01066">
    <property type="entry name" value="CDP-OH_P_transf"/>
    <property type="match status" value="1"/>
</dbReference>
<evidence type="ECO:0000256" key="1">
    <source>
        <dbReference type="ARBA" id="ARBA00004370"/>
    </source>
</evidence>
<feature type="transmembrane region" description="Helical" evidence="4">
    <location>
        <begin position="180"/>
        <end position="199"/>
    </location>
</feature>
<comment type="subcellular location">
    <subcellularLocation>
        <location evidence="1">Membrane</location>
    </subcellularLocation>
</comment>
<dbReference type="InterPro" id="IPR014472">
    <property type="entry name" value="CHOPT"/>
</dbReference>
<feature type="transmembrane region" description="Helical" evidence="4">
    <location>
        <begin position="211"/>
        <end position="232"/>
    </location>
</feature>
<organism evidence="5">
    <name type="scientific">hydrothermal vent metagenome</name>
    <dbReference type="NCBI Taxonomy" id="652676"/>
    <lineage>
        <taxon>unclassified sequences</taxon>
        <taxon>metagenomes</taxon>
        <taxon>ecological metagenomes</taxon>
    </lineage>
</organism>
<dbReference type="InterPro" id="IPR000462">
    <property type="entry name" value="CDP-OH_P_trans"/>
</dbReference>
<feature type="transmembrane region" description="Helical" evidence="4">
    <location>
        <begin position="129"/>
        <end position="159"/>
    </location>
</feature>
<protein>
    <recommendedName>
        <fullName evidence="6">CDP-alcohol phosphatidyltransferase</fullName>
    </recommendedName>
</protein>
<keyword evidence="4" id="KW-0812">Transmembrane</keyword>
<dbReference type="GO" id="GO:0016020">
    <property type="term" value="C:membrane"/>
    <property type="evidence" value="ECO:0007669"/>
    <property type="project" value="UniProtKB-SubCell"/>
</dbReference>
<reference evidence="5" key="1">
    <citation type="submission" date="2018-06" db="EMBL/GenBank/DDBJ databases">
        <authorList>
            <person name="Zhirakovskaya E."/>
        </authorList>
    </citation>
    <scope>NUCLEOTIDE SEQUENCE</scope>
</reference>
<sequence>MIFSVKPRLSEKNCFTFSLFSVGFPMSQRISHSLLDPYLALPVKRYYHWWHIPHWLPPEGIVLIGHLFAILGGVGLAFSTQFWWGGLLGAIGIVGNHVADLLDGTHARTTGQCRNGGELLDHFADPLSFSYWLIGIAVSCGRLDLGIIAVVGLYATAVLTNIKAKLTGEFTLAAFGPTEFKTLLALYGVLMMSLTFHWVPMLPSSWLVALWSYSLLIVFGIGQLLMHLFLAVKEVNEKGGPIDTTEWETVRSKKQILLKKQKPDNVLTSAFLDHSN</sequence>
<dbReference type="Gene3D" id="1.20.120.1760">
    <property type="match status" value="1"/>
</dbReference>
<evidence type="ECO:0000256" key="2">
    <source>
        <dbReference type="ARBA" id="ARBA00022679"/>
    </source>
</evidence>
<dbReference type="GO" id="GO:0016780">
    <property type="term" value="F:phosphotransferase activity, for other substituted phosphate groups"/>
    <property type="evidence" value="ECO:0007669"/>
    <property type="project" value="InterPro"/>
</dbReference>
<keyword evidence="4" id="KW-1133">Transmembrane helix</keyword>
<keyword evidence="3 4" id="KW-0472">Membrane</keyword>
<evidence type="ECO:0000256" key="3">
    <source>
        <dbReference type="ARBA" id="ARBA00023136"/>
    </source>
</evidence>
<dbReference type="PROSITE" id="PS00379">
    <property type="entry name" value="CDP_ALCOHOL_P_TRANSF"/>
    <property type="match status" value="1"/>
</dbReference>
<dbReference type="InterPro" id="IPR043130">
    <property type="entry name" value="CDP-OH_PTrfase_TM_dom"/>
</dbReference>